<evidence type="ECO:0000256" key="2">
    <source>
        <dbReference type="ARBA" id="ARBA00023242"/>
    </source>
</evidence>
<feature type="compositionally biased region" description="Acidic residues" evidence="3">
    <location>
        <begin position="1"/>
        <end position="11"/>
    </location>
</feature>
<dbReference type="Pfam" id="PF02961">
    <property type="entry name" value="SAM_BAF"/>
    <property type="match status" value="1"/>
</dbReference>
<dbReference type="PANTHER" id="PTHR47507">
    <property type="entry name" value="BARRIER TO AUTOINTEGRATION FACTOR 2"/>
    <property type="match status" value="1"/>
</dbReference>
<comment type="subcellular location">
    <subcellularLocation>
        <location evidence="1">Nucleus</location>
    </subcellularLocation>
</comment>
<dbReference type="AlphaFoldDB" id="A0A5N5T0Y6"/>
<dbReference type="SMART" id="SM01023">
    <property type="entry name" value="BAF"/>
    <property type="match status" value="1"/>
</dbReference>
<dbReference type="Proteomes" id="UP000326759">
    <property type="component" value="Unassembled WGS sequence"/>
</dbReference>
<dbReference type="GO" id="GO:0005634">
    <property type="term" value="C:nucleus"/>
    <property type="evidence" value="ECO:0007669"/>
    <property type="project" value="UniProtKB-SubCell"/>
</dbReference>
<reference evidence="4 5" key="1">
    <citation type="journal article" date="2019" name="PLoS Biol.">
        <title>Sex chromosomes control vertical transmission of feminizing Wolbachia symbionts in an isopod.</title>
        <authorList>
            <person name="Becking T."/>
            <person name="Chebbi M.A."/>
            <person name="Giraud I."/>
            <person name="Moumen B."/>
            <person name="Laverre T."/>
            <person name="Caubet Y."/>
            <person name="Peccoud J."/>
            <person name="Gilbert C."/>
            <person name="Cordaux R."/>
        </authorList>
    </citation>
    <scope>NUCLEOTIDE SEQUENCE [LARGE SCALE GENOMIC DNA]</scope>
    <source>
        <strain evidence="4">ANa2</strain>
        <tissue evidence="4">Whole body excluding digestive tract and cuticle</tissue>
    </source>
</reference>
<dbReference type="GO" id="GO:0000793">
    <property type="term" value="C:condensed chromosome"/>
    <property type="evidence" value="ECO:0007669"/>
    <property type="project" value="TreeGrafter"/>
</dbReference>
<keyword evidence="2" id="KW-0539">Nucleus</keyword>
<dbReference type="SUPFAM" id="SSF47798">
    <property type="entry name" value="Barrier-to-autointegration factor, BAF"/>
    <property type="match status" value="1"/>
</dbReference>
<evidence type="ECO:0000313" key="4">
    <source>
        <dbReference type="EMBL" id="KAB7499865.1"/>
    </source>
</evidence>
<proteinExistence type="predicted"/>
<dbReference type="InterPro" id="IPR051387">
    <property type="entry name" value="BAF"/>
</dbReference>
<dbReference type="InterPro" id="IPR036617">
    <property type="entry name" value="BAF_sf"/>
</dbReference>
<dbReference type="PANTHER" id="PTHR47507:SF6">
    <property type="entry name" value="BARRIER-TO-AUTOINTEGRATION FACTOR"/>
    <property type="match status" value="1"/>
</dbReference>
<dbReference type="InterPro" id="IPR004122">
    <property type="entry name" value="BAF_prot"/>
</dbReference>
<feature type="region of interest" description="Disordered" evidence="3">
    <location>
        <begin position="1"/>
        <end position="21"/>
    </location>
</feature>
<keyword evidence="5" id="KW-1185">Reference proteome</keyword>
<feature type="non-terminal residue" evidence="4">
    <location>
        <position position="79"/>
    </location>
</feature>
<organism evidence="4 5">
    <name type="scientific">Armadillidium nasatum</name>
    <dbReference type="NCBI Taxonomy" id="96803"/>
    <lineage>
        <taxon>Eukaryota</taxon>
        <taxon>Metazoa</taxon>
        <taxon>Ecdysozoa</taxon>
        <taxon>Arthropoda</taxon>
        <taxon>Crustacea</taxon>
        <taxon>Multicrustacea</taxon>
        <taxon>Malacostraca</taxon>
        <taxon>Eumalacostraca</taxon>
        <taxon>Peracarida</taxon>
        <taxon>Isopoda</taxon>
        <taxon>Oniscidea</taxon>
        <taxon>Crinocheta</taxon>
        <taxon>Armadillidiidae</taxon>
        <taxon>Armadillidium</taxon>
    </lineage>
</organism>
<comment type="caution">
    <text evidence="4">The sequence shown here is derived from an EMBL/GenBank/DDBJ whole genome shotgun (WGS) entry which is preliminary data.</text>
</comment>
<name>A0A5N5T0Y6_9CRUS</name>
<dbReference type="OrthoDB" id="7250876at2759"/>
<accession>A0A5N5T0Y6</accession>
<evidence type="ECO:0000313" key="5">
    <source>
        <dbReference type="Proteomes" id="UP000326759"/>
    </source>
</evidence>
<dbReference type="GO" id="GO:0003677">
    <property type="term" value="F:DNA binding"/>
    <property type="evidence" value="ECO:0007669"/>
    <property type="project" value="InterPro"/>
</dbReference>
<dbReference type="Gene3D" id="1.10.150.40">
    <property type="entry name" value="Barrier-to-autointegration factor, BAF"/>
    <property type="match status" value="1"/>
</dbReference>
<evidence type="ECO:0000256" key="3">
    <source>
        <dbReference type="SAM" id="MobiDB-lite"/>
    </source>
</evidence>
<sequence>MNDDKFLDEDLDTKPVTDIPGVEEADGEKLKGKGFDKAGDVLSKFLSMKRKKESFIEWLRNDIGMEEENAEKCFKSIDE</sequence>
<gene>
    <name evidence="4" type="primary">BANF1_1</name>
    <name evidence="4" type="ORF">Anas_14216</name>
</gene>
<protein>
    <submittedName>
        <fullName evidence="4">Barrier-to-autointegration factor</fullName>
    </submittedName>
</protein>
<evidence type="ECO:0000256" key="1">
    <source>
        <dbReference type="ARBA" id="ARBA00004123"/>
    </source>
</evidence>
<dbReference type="GO" id="GO:0051276">
    <property type="term" value="P:chromosome organization"/>
    <property type="evidence" value="ECO:0007669"/>
    <property type="project" value="TreeGrafter"/>
</dbReference>
<dbReference type="EMBL" id="SEYY01016258">
    <property type="protein sequence ID" value="KAB7499865.1"/>
    <property type="molecule type" value="Genomic_DNA"/>
</dbReference>